<dbReference type="Proteomes" id="UP000586093">
    <property type="component" value="Unassembled WGS sequence"/>
</dbReference>
<keyword evidence="3" id="KW-1003">Cell membrane</keyword>
<dbReference type="EMBL" id="JACIVI010000004">
    <property type="protein sequence ID" value="MBB1162564.1"/>
    <property type="molecule type" value="Genomic_DNA"/>
</dbReference>
<dbReference type="Pfam" id="PF01757">
    <property type="entry name" value="Acyl_transf_3"/>
    <property type="match status" value="1"/>
</dbReference>
<keyword evidence="5 7" id="KW-1133">Transmembrane helix</keyword>
<evidence type="ECO:0000259" key="8">
    <source>
        <dbReference type="Pfam" id="PF01757"/>
    </source>
</evidence>
<feature type="transmembrane region" description="Helical" evidence="7">
    <location>
        <begin position="47"/>
        <end position="66"/>
    </location>
</feature>
<dbReference type="AlphaFoldDB" id="A0A839HVK1"/>
<evidence type="ECO:0000256" key="1">
    <source>
        <dbReference type="ARBA" id="ARBA00004651"/>
    </source>
</evidence>
<evidence type="ECO:0000256" key="6">
    <source>
        <dbReference type="ARBA" id="ARBA00023136"/>
    </source>
</evidence>
<keyword evidence="9" id="KW-0012">Acyltransferase</keyword>
<evidence type="ECO:0000313" key="10">
    <source>
        <dbReference type="Proteomes" id="UP000586093"/>
    </source>
</evidence>
<comment type="similarity">
    <text evidence="2">Belongs to the acyltransferase 3 family.</text>
</comment>
<dbReference type="PANTHER" id="PTHR40074:SF2">
    <property type="entry name" value="O-ACETYLTRANSFERASE WECH"/>
    <property type="match status" value="1"/>
</dbReference>
<dbReference type="RefSeq" id="WP_182664635.1">
    <property type="nucleotide sequence ID" value="NZ_JACIVI010000004.1"/>
</dbReference>
<keyword evidence="9" id="KW-0808">Transferase</keyword>
<evidence type="ECO:0000256" key="2">
    <source>
        <dbReference type="ARBA" id="ARBA00007400"/>
    </source>
</evidence>
<feature type="transmembrane region" description="Helical" evidence="7">
    <location>
        <begin position="125"/>
        <end position="144"/>
    </location>
</feature>
<keyword evidence="4 7" id="KW-0812">Transmembrane</keyword>
<feature type="transmembrane region" description="Helical" evidence="7">
    <location>
        <begin position="12"/>
        <end position="35"/>
    </location>
</feature>
<dbReference type="GO" id="GO:0016413">
    <property type="term" value="F:O-acetyltransferase activity"/>
    <property type="evidence" value="ECO:0007669"/>
    <property type="project" value="TreeGrafter"/>
</dbReference>
<reference evidence="9 10" key="1">
    <citation type="submission" date="2020-08" db="EMBL/GenBank/DDBJ databases">
        <title>Aquariorum lacteus gen. nov., sp. nov., a new member of the family Comamonadaceae, isolated from freshwater aquarium.</title>
        <authorList>
            <person name="Chun S.-J."/>
        </authorList>
    </citation>
    <scope>NUCLEOTIDE SEQUENCE [LARGE SCALE GENOMIC DNA]</scope>
    <source>
        <strain evidence="9 10">SJAQ100</strain>
    </source>
</reference>
<dbReference type="GO" id="GO:0005886">
    <property type="term" value="C:plasma membrane"/>
    <property type="evidence" value="ECO:0007669"/>
    <property type="project" value="UniProtKB-SubCell"/>
</dbReference>
<comment type="caution">
    <text evidence="9">The sequence shown here is derived from an EMBL/GenBank/DDBJ whole genome shotgun (WGS) entry which is preliminary data.</text>
</comment>
<feature type="transmembrane region" description="Helical" evidence="7">
    <location>
        <begin position="203"/>
        <end position="221"/>
    </location>
</feature>
<feature type="transmembrane region" description="Helical" evidence="7">
    <location>
        <begin position="263"/>
        <end position="288"/>
    </location>
</feature>
<evidence type="ECO:0000256" key="4">
    <source>
        <dbReference type="ARBA" id="ARBA00022692"/>
    </source>
</evidence>
<gene>
    <name evidence="9" type="ORF">H4F90_11305</name>
</gene>
<evidence type="ECO:0000256" key="3">
    <source>
        <dbReference type="ARBA" id="ARBA00022475"/>
    </source>
</evidence>
<comment type="subcellular location">
    <subcellularLocation>
        <location evidence="1">Cell membrane</location>
        <topology evidence="1">Multi-pass membrane protein</topology>
    </subcellularLocation>
</comment>
<dbReference type="PANTHER" id="PTHR40074">
    <property type="entry name" value="O-ACETYLTRANSFERASE WECH"/>
    <property type="match status" value="1"/>
</dbReference>
<keyword evidence="10" id="KW-1185">Reference proteome</keyword>
<dbReference type="InterPro" id="IPR002656">
    <property type="entry name" value="Acyl_transf_3_dom"/>
</dbReference>
<sequence length="334" mass="36111">MTLTERQTWPDIAKGVGILLVVYGHVARGLVKAGILPAEGWPQLVDSWIYSFHMPLFFFLAGLFFLDSLGRQKPLGFLAGRIDTLVYPYLIWWLIQGAVEVKLSGYANGGAQWAEVLRLATVPRAHFWFLYALFTLSVAGLLVYTVSRRPAYLAAVLLGALALRLGVEPTGVIAVNHLIAFGGFFSAGVLYGQLPAARPSRRGAGLAIGLLLAALAAQQYVHGVLGWRYYQQGAIGLGLAALSIAALVALCQQAQALGLRLGLAALGQASMVIYLMHVLTGSGVRILLSRGLRLNDPTLHLLADRLLRRWGIGWHLLPPRALRLQPRLAGAAAR</sequence>
<dbReference type="GO" id="GO:0009246">
    <property type="term" value="P:enterobacterial common antigen biosynthetic process"/>
    <property type="evidence" value="ECO:0007669"/>
    <property type="project" value="TreeGrafter"/>
</dbReference>
<keyword evidence="6 7" id="KW-0472">Membrane</keyword>
<feature type="transmembrane region" description="Helical" evidence="7">
    <location>
        <begin position="233"/>
        <end position="251"/>
    </location>
</feature>
<evidence type="ECO:0000256" key="5">
    <source>
        <dbReference type="ARBA" id="ARBA00022989"/>
    </source>
</evidence>
<evidence type="ECO:0000256" key="7">
    <source>
        <dbReference type="SAM" id="Phobius"/>
    </source>
</evidence>
<name>A0A839HVK1_9BURK</name>
<proteinExistence type="inferred from homology"/>
<accession>A0A839HVK1</accession>
<feature type="domain" description="Acyltransferase 3" evidence="8">
    <location>
        <begin position="8"/>
        <end position="290"/>
    </location>
</feature>
<protein>
    <submittedName>
        <fullName evidence="9">Acyltransferase family protein</fullName>
    </submittedName>
</protein>
<organism evidence="9 10">
    <name type="scientific">Aquariibacter albus</name>
    <dbReference type="NCBI Taxonomy" id="2759899"/>
    <lineage>
        <taxon>Bacteria</taxon>
        <taxon>Pseudomonadati</taxon>
        <taxon>Pseudomonadota</taxon>
        <taxon>Betaproteobacteria</taxon>
        <taxon>Burkholderiales</taxon>
        <taxon>Sphaerotilaceae</taxon>
        <taxon>Aquariibacter</taxon>
    </lineage>
</organism>
<feature type="transmembrane region" description="Helical" evidence="7">
    <location>
        <begin position="151"/>
        <end position="167"/>
    </location>
</feature>
<evidence type="ECO:0000313" key="9">
    <source>
        <dbReference type="EMBL" id="MBB1162564.1"/>
    </source>
</evidence>
<feature type="transmembrane region" description="Helical" evidence="7">
    <location>
        <begin position="173"/>
        <end position="191"/>
    </location>
</feature>